<protein>
    <recommendedName>
        <fullName evidence="2">Core-binding (CB) domain-containing protein</fullName>
    </recommendedName>
</protein>
<dbReference type="EMBL" id="BARW01012294">
    <property type="protein sequence ID" value="GAI82631.1"/>
    <property type="molecule type" value="Genomic_DNA"/>
</dbReference>
<comment type="caution">
    <text evidence="1">The sequence shown here is derived from an EMBL/GenBank/DDBJ whole genome shotgun (WGS) entry which is preliminary data.</text>
</comment>
<name>X1SU28_9ZZZZ</name>
<accession>X1SU28</accession>
<organism evidence="1">
    <name type="scientific">marine sediment metagenome</name>
    <dbReference type="NCBI Taxonomy" id="412755"/>
    <lineage>
        <taxon>unclassified sequences</taxon>
        <taxon>metagenomes</taxon>
        <taxon>ecological metagenomes</taxon>
    </lineage>
</organism>
<feature type="non-terminal residue" evidence="1">
    <location>
        <position position="202"/>
    </location>
</feature>
<proteinExistence type="predicted"/>
<reference evidence="1" key="1">
    <citation type="journal article" date="2014" name="Front. Microbiol.">
        <title>High frequency of phylogenetically diverse reductive dehalogenase-homologous genes in deep subseafloor sedimentary metagenomes.</title>
        <authorList>
            <person name="Kawai M."/>
            <person name="Futagami T."/>
            <person name="Toyoda A."/>
            <person name="Takaki Y."/>
            <person name="Nishi S."/>
            <person name="Hori S."/>
            <person name="Arai W."/>
            <person name="Tsubouchi T."/>
            <person name="Morono Y."/>
            <person name="Uchiyama I."/>
            <person name="Ito T."/>
            <person name="Fujiyama A."/>
            <person name="Inagaki F."/>
            <person name="Takami H."/>
        </authorList>
    </citation>
    <scope>NUCLEOTIDE SEQUENCE</scope>
    <source>
        <strain evidence="1">Expedition CK06-06</strain>
    </source>
</reference>
<sequence>MEARKERVLQALHILTGESSLPSLAEQRQRILEEIDQDVQTKLRQAQPPQTALDTSEVVEKYQTYKSDGGAAEGYLSVRVRKLKFFARQHPTFPCEPQVLRGYLRQFRTDDVPTRQDQWKALTDLYKYASGEYHIPNPMFEVDKPHFKKKSGQRLNRDQARQLLTAIETDLEWALVTSYFGLRFRRIEAERLSFGDIKSDYI</sequence>
<dbReference type="AlphaFoldDB" id="X1SU28"/>
<evidence type="ECO:0008006" key="2">
    <source>
        <dbReference type="Google" id="ProtNLM"/>
    </source>
</evidence>
<evidence type="ECO:0000313" key="1">
    <source>
        <dbReference type="EMBL" id="GAI82631.1"/>
    </source>
</evidence>
<gene>
    <name evidence="1" type="ORF">S12H4_23242</name>
</gene>